<keyword evidence="5 7" id="KW-1133">Transmembrane helix</keyword>
<dbReference type="EMBL" id="QFQP01000010">
    <property type="protein sequence ID" value="PZR13320.1"/>
    <property type="molecule type" value="Genomic_DNA"/>
</dbReference>
<dbReference type="PANTHER" id="PTHR23513:SF9">
    <property type="entry name" value="ENTEROBACTIN EXPORTER ENTS"/>
    <property type="match status" value="1"/>
</dbReference>
<feature type="transmembrane region" description="Helical" evidence="7">
    <location>
        <begin position="171"/>
        <end position="190"/>
    </location>
</feature>
<dbReference type="AlphaFoldDB" id="A0A2W5TCR6"/>
<dbReference type="InterPro" id="IPR020846">
    <property type="entry name" value="MFS_dom"/>
</dbReference>
<evidence type="ECO:0000256" key="7">
    <source>
        <dbReference type="SAM" id="Phobius"/>
    </source>
</evidence>
<dbReference type="SUPFAM" id="SSF103473">
    <property type="entry name" value="MFS general substrate transporter"/>
    <property type="match status" value="1"/>
</dbReference>
<name>A0A2W5TCR6_9BACT</name>
<dbReference type="GO" id="GO:0022857">
    <property type="term" value="F:transmembrane transporter activity"/>
    <property type="evidence" value="ECO:0007669"/>
    <property type="project" value="InterPro"/>
</dbReference>
<feature type="transmembrane region" description="Helical" evidence="7">
    <location>
        <begin position="105"/>
        <end position="128"/>
    </location>
</feature>
<comment type="subcellular location">
    <subcellularLocation>
        <location evidence="1">Cell membrane</location>
        <topology evidence="1">Multi-pass membrane protein</topology>
    </subcellularLocation>
</comment>
<evidence type="ECO:0000256" key="2">
    <source>
        <dbReference type="ARBA" id="ARBA00022448"/>
    </source>
</evidence>
<accession>A0A2W5TCR6</accession>
<keyword evidence="4 7" id="KW-0812">Transmembrane</keyword>
<evidence type="ECO:0000313" key="10">
    <source>
        <dbReference type="Proteomes" id="UP000249061"/>
    </source>
</evidence>
<evidence type="ECO:0000256" key="4">
    <source>
        <dbReference type="ARBA" id="ARBA00022692"/>
    </source>
</evidence>
<evidence type="ECO:0000259" key="8">
    <source>
        <dbReference type="PROSITE" id="PS50850"/>
    </source>
</evidence>
<feature type="transmembrane region" description="Helical" evidence="7">
    <location>
        <begin position="78"/>
        <end position="99"/>
    </location>
</feature>
<protein>
    <submittedName>
        <fullName evidence="9">MFS transporter</fullName>
    </submittedName>
</protein>
<comment type="caution">
    <text evidence="9">The sequence shown here is derived from an EMBL/GenBank/DDBJ whole genome shotgun (WGS) entry which is preliminary data.</text>
</comment>
<feature type="transmembrane region" description="Helical" evidence="7">
    <location>
        <begin position="219"/>
        <end position="244"/>
    </location>
</feature>
<reference evidence="9 10" key="1">
    <citation type="submission" date="2017-08" db="EMBL/GenBank/DDBJ databases">
        <title>Infants hospitalized years apart are colonized by the same room-sourced microbial strains.</title>
        <authorList>
            <person name="Brooks B."/>
            <person name="Olm M.R."/>
            <person name="Firek B.A."/>
            <person name="Baker R."/>
            <person name="Thomas B.C."/>
            <person name="Morowitz M.J."/>
            <person name="Banfield J.F."/>
        </authorList>
    </citation>
    <scope>NUCLEOTIDE SEQUENCE [LARGE SCALE GENOMIC DNA]</scope>
    <source>
        <strain evidence="9">S2_003_000_R2_14</strain>
    </source>
</reference>
<dbReference type="Gene3D" id="1.20.1250.20">
    <property type="entry name" value="MFS general substrate transporter like domains"/>
    <property type="match status" value="2"/>
</dbReference>
<evidence type="ECO:0000256" key="5">
    <source>
        <dbReference type="ARBA" id="ARBA00022989"/>
    </source>
</evidence>
<keyword evidence="6 7" id="KW-0472">Membrane</keyword>
<gene>
    <name evidence="9" type="ORF">DI536_13625</name>
</gene>
<evidence type="ECO:0000256" key="3">
    <source>
        <dbReference type="ARBA" id="ARBA00022475"/>
    </source>
</evidence>
<feature type="transmembrane region" description="Helical" evidence="7">
    <location>
        <begin position="21"/>
        <end position="39"/>
    </location>
</feature>
<feature type="domain" description="Major facilitator superfamily (MFS) profile" evidence="8">
    <location>
        <begin position="12"/>
        <end position="397"/>
    </location>
</feature>
<evidence type="ECO:0000313" key="9">
    <source>
        <dbReference type="EMBL" id="PZR13320.1"/>
    </source>
</evidence>
<evidence type="ECO:0000256" key="1">
    <source>
        <dbReference type="ARBA" id="ARBA00004651"/>
    </source>
</evidence>
<dbReference type="Pfam" id="PF05977">
    <property type="entry name" value="MFS_3"/>
    <property type="match status" value="1"/>
</dbReference>
<dbReference type="InterPro" id="IPR010290">
    <property type="entry name" value="TM_effector"/>
</dbReference>
<proteinExistence type="predicted"/>
<feature type="transmembrane region" description="Helical" evidence="7">
    <location>
        <begin position="256"/>
        <end position="274"/>
    </location>
</feature>
<feature type="transmembrane region" description="Helical" evidence="7">
    <location>
        <begin position="372"/>
        <end position="393"/>
    </location>
</feature>
<feature type="transmembrane region" description="Helical" evidence="7">
    <location>
        <begin position="140"/>
        <end position="165"/>
    </location>
</feature>
<keyword evidence="2" id="KW-0813">Transport</keyword>
<evidence type="ECO:0000256" key="6">
    <source>
        <dbReference type="ARBA" id="ARBA00023136"/>
    </source>
</evidence>
<dbReference type="Proteomes" id="UP000249061">
    <property type="component" value="Unassembled WGS sequence"/>
</dbReference>
<feature type="transmembrane region" description="Helical" evidence="7">
    <location>
        <begin position="45"/>
        <end position="66"/>
    </location>
</feature>
<sequence length="415" mass="43167">MSDGFAAMRHPGVARLAVGRFFSAIATTSTSVAVGWQLYEVTGSTFALGLVGLIEVIPVVTLALAAGVAADRFPRRSVAIASHLLLATCAGAFTALSVFDGAAWLYYPVILVMGVGMAFRGPSVGAMLPQLVPAKDFANANAWFSSSFELASISGPALAGFLIALVKNAELAFSFACFAHLVFVAILVSLPHRPAAMTGKSQGLTDLLAGFRFVTGTKVFLAAITLDLFAVLLGGAVSLLPVYAKDILHVGPVGLGWLRAAPALGALSMALIQTRLPPWKKPGEALLISVAGFGITTIVFGISQVMWLSLAALFFSGVFDNVSVVVRATLEQSLTPDVMRGRVAAIRNVFIGMSNELGAFESGSVAALVSPFFSVVAGGVGTLLVVGVVALVFPQLRKLPPLTELRPIHNGEEAV</sequence>
<dbReference type="InterPro" id="IPR036259">
    <property type="entry name" value="MFS_trans_sf"/>
</dbReference>
<dbReference type="PROSITE" id="PS50850">
    <property type="entry name" value="MFS"/>
    <property type="match status" value="1"/>
</dbReference>
<dbReference type="GO" id="GO:0005886">
    <property type="term" value="C:plasma membrane"/>
    <property type="evidence" value="ECO:0007669"/>
    <property type="project" value="UniProtKB-SubCell"/>
</dbReference>
<feature type="transmembrane region" description="Helical" evidence="7">
    <location>
        <begin position="286"/>
        <end position="315"/>
    </location>
</feature>
<keyword evidence="3" id="KW-1003">Cell membrane</keyword>
<dbReference type="PANTHER" id="PTHR23513">
    <property type="entry name" value="INTEGRAL MEMBRANE EFFLUX PROTEIN-RELATED"/>
    <property type="match status" value="1"/>
</dbReference>
<organism evidence="9 10">
    <name type="scientific">Archangium gephyra</name>
    <dbReference type="NCBI Taxonomy" id="48"/>
    <lineage>
        <taxon>Bacteria</taxon>
        <taxon>Pseudomonadati</taxon>
        <taxon>Myxococcota</taxon>
        <taxon>Myxococcia</taxon>
        <taxon>Myxococcales</taxon>
        <taxon>Cystobacterineae</taxon>
        <taxon>Archangiaceae</taxon>
        <taxon>Archangium</taxon>
    </lineage>
</organism>
<dbReference type="CDD" id="cd06173">
    <property type="entry name" value="MFS_MefA_like"/>
    <property type="match status" value="1"/>
</dbReference>